<evidence type="ECO:0000256" key="3">
    <source>
        <dbReference type="ARBA" id="ARBA00022829"/>
    </source>
</evidence>
<dbReference type="SUPFAM" id="SSF46785">
    <property type="entry name" value="Winged helix' DNA-binding domain"/>
    <property type="match status" value="2"/>
</dbReference>
<evidence type="ECO:0000313" key="5">
    <source>
        <dbReference type="EMBL" id="HIS73949.1"/>
    </source>
</evidence>
<dbReference type="PANTHER" id="PTHR34298">
    <property type="entry name" value="SEGREGATION AND CONDENSATION PROTEIN B"/>
    <property type="match status" value="1"/>
</dbReference>
<comment type="caution">
    <text evidence="5">The sequence shown here is derived from an EMBL/GenBank/DDBJ whole genome shotgun (WGS) entry which is preliminary data.</text>
</comment>
<keyword evidence="2" id="KW-0132">Cell division</keyword>
<organism evidence="5 6">
    <name type="scientific">Candidatus Galligastranaerophilus intestinavium</name>
    <dbReference type="NCBI Taxonomy" id="2840836"/>
    <lineage>
        <taxon>Bacteria</taxon>
        <taxon>Candidatus Galligastranaerophilus</taxon>
    </lineage>
</organism>
<dbReference type="Proteomes" id="UP000886865">
    <property type="component" value="Unassembled WGS sequence"/>
</dbReference>
<reference evidence="5" key="1">
    <citation type="submission" date="2020-10" db="EMBL/GenBank/DDBJ databases">
        <authorList>
            <person name="Gilroy R."/>
        </authorList>
    </citation>
    <scope>NUCLEOTIDE SEQUENCE</scope>
    <source>
        <strain evidence="5">CHK152-2871</strain>
    </source>
</reference>
<evidence type="ECO:0000256" key="4">
    <source>
        <dbReference type="ARBA" id="ARBA00023306"/>
    </source>
</evidence>
<reference evidence="5" key="2">
    <citation type="journal article" date="2021" name="PeerJ">
        <title>Extensive microbial diversity within the chicken gut microbiome revealed by metagenomics and culture.</title>
        <authorList>
            <person name="Gilroy R."/>
            <person name="Ravi A."/>
            <person name="Getino M."/>
            <person name="Pursley I."/>
            <person name="Horton D.L."/>
            <person name="Alikhan N.F."/>
            <person name="Baker D."/>
            <person name="Gharbi K."/>
            <person name="Hall N."/>
            <person name="Watson M."/>
            <person name="Adriaenssens E.M."/>
            <person name="Foster-Nyarko E."/>
            <person name="Jarju S."/>
            <person name="Secka A."/>
            <person name="Antonio M."/>
            <person name="Oren A."/>
            <person name="Chaudhuri R.R."/>
            <person name="La Ragione R."/>
            <person name="Hildebrand F."/>
            <person name="Pallen M.J."/>
        </authorList>
    </citation>
    <scope>NUCLEOTIDE SEQUENCE</scope>
    <source>
        <strain evidence="5">CHK152-2871</strain>
    </source>
</reference>
<dbReference type="NCBIfam" id="TIGR00281">
    <property type="entry name" value="SMC-Scp complex subunit ScpB"/>
    <property type="match status" value="1"/>
</dbReference>
<dbReference type="PANTHER" id="PTHR34298:SF2">
    <property type="entry name" value="SEGREGATION AND CONDENSATION PROTEIN B"/>
    <property type="match status" value="1"/>
</dbReference>
<protein>
    <submittedName>
        <fullName evidence="5">SMC-Scp complex subunit ScpB</fullName>
    </submittedName>
</protein>
<dbReference type="Gene3D" id="1.10.10.10">
    <property type="entry name" value="Winged helix-like DNA-binding domain superfamily/Winged helix DNA-binding domain"/>
    <property type="match status" value="2"/>
</dbReference>
<dbReference type="AlphaFoldDB" id="A0A9D1FI62"/>
<dbReference type="InterPro" id="IPR005234">
    <property type="entry name" value="ScpB_csome_segregation"/>
</dbReference>
<keyword evidence="3" id="KW-0159">Chromosome partition</keyword>
<keyword evidence="4" id="KW-0131">Cell cycle</keyword>
<dbReference type="GO" id="GO:0051304">
    <property type="term" value="P:chromosome separation"/>
    <property type="evidence" value="ECO:0007669"/>
    <property type="project" value="InterPro"/>
</dbReference>
<accession>A0A9D1FI62</accession>
<evidence type="ECO:0000256" key="2">
    <source>
        <dbReference type="ARBA" id="ARBA00022618"/>
    </source>
</evidence>
<dbReference type="GO" id="GO:0051301">
    <property type="term" value="P:cell division"/>
    <property type="evidence" value="ECO:0007669"/>
    <property type="project" value="UniProtKB-KW"/>
</dbReference>
<proteinExistence type="predicted"/>
<dbReference type="EMBL" id="DVJQ01000025">
    <property type="protein sequence ID" value="HIS73949.1"/>
    <property type="molecule type" value="Genomic_DNA"/>
</dbReference>
<sequence>MQTEETGEINNLKAKVEAVLFVTARAMQPLEIAELLSVREDEVESALLDLMFDYSSREGALEIDDEDGYIIQVRAEHLDIVEKLCPVDLKPAVLKTLTVIALKEPIRQSALKDLRSNAYEHVSELVEKGLISRTKDKNGRSYNLKTTPKFAEYFKLKGDAKTLAKLLDSNKELKNL</sequence>
<dbReference type="Pfam" id="PF04079">
    <property type="entry name" value="SMC_ScpB"/>
    <property type="match status" value="1"/>
</dbReference>
<keyword evidence="1" id="KW-0963">Cytoplasm</keyword>
<evidence type="ECO:0000313" key="6">
    <source>
        <dbReference type="Proteomes" id="UP000886865"/>
    </source>
</evidence>
<name>A0A9D1FI62_9BACT</name>
<evidence type="ECO:0000256" key="1">
    <source>
        <dbReference type="ARBA" id="ARBA00022490"/>
    </source>
</evidence>
<gene>
    <name evidence="5" type="primary">scpB</name>
    <name evidence="5" type="ORF">IAA86_02890</name>
</gene>
<dbReference type="InterPro" id="IPR036390">
    <property type="entry name" value="WH_DNA-bd_sf"/>
</dbReference>
<dbReference type="InterPro" id="IPR036388">
    <property type="entry name" value="WH-like_DNA-bd_sf"/>
</dbReference>